<evidence type="ECO:0000313" key="2">
    <source>
        <dbReference type="EMBL" id="ORY80276.1"/>
    </source>
</evidence>
<comment type="caution">
    <text evidence="2">The sequence shown here is derived from an EMBL/GenBank/DDBJ whole genome shotgun (WGS) entry which is preliminary data.</text>
</comment>
<dbReference type="InParanoid" id="A0A1Y2FAB1"/>
<feature type="compositionally biased region" description="Polar residues" evidence="1">
    <location>
        <begin position="35"/>
        <end position="44"/>
    </location>
</feature>
<dbReference type="EMBL" id="MCGR01000025">
    <property type="protein sequence ID" value="ORY80276.1"/>
    <property type="molecule type" value="Genomic_DNA"/>
</dbReference>
<keyword evidence="3" id="KW-1185">Reference proteome</keyword>
<organism evidence="2 3">
    <name type="scientific">Leucosporidium creatinivorum</name>
    <dbReference type="NCBI Taxonomy" id="106004"/>
    <lineage>
        <taxon>Eukaryota</taxon>
        <taxon>Fungi</taxon>
        <taxon>Dikarya</taxon>
        <taxon>Basidiomycota</taxon>
        <taxon>Pucciniomycotina</taxon>
        <taxon>Microbotryomycetes</taxon>
        <taxon>Leucosporidiales</taxon>
        <taxon>Leucosporidium</taxon>
    </lineage>
</organism>
<accession>A0A1Y2FAB1</accession>
<reference evidence="2 3" key="1">
    <citation type="submission" date="2016-07" db="EMBL/GenBank/DDBJ databases">
        <title>Pervasive Adenine N6-methylation of Active Genes in Fungi.</title>
        <authorList>
            <consortium name="DOE Joint Genome Institute"/>
            <person name="Mondo S.J."/>
            <person name="Dannebaum R.O."/>
            <person name="Kuo R.C."/>
            <person name="Labutti K."/>
            <person name="Haridas S."/>
            <person name="Kuo A."/>
            <person name="Salamov A."/>
            <person name="Ahrendt S.R."/>
            <person name="Lipzen A."/>
            <person name="Sullivan W."/>
            <person name="Andreopoulos W.B."/>
            <person name="Clum A."/>
            <person name="Lindquist E."/>
            <person name="Daum C."/>
            <person name="Ramamoorthy G.K."/>
            <person name="Gryganskyi A."/>
            <person name="Culley D."/>
            <person name="Magnuson J.K."/>
            <person name="James T.Y."/>
            <person name="O'Malley M.A."/>
            <person name="Stajich J.E."/>
            <person name="Spatafora J.W."/>
            <person name="Visel A."/>
            <person name="Grigoriev I.V."/>
        </authorList>
    </citation>
    <scope>NUCLEOTIDE SEQUENCE [LARGE SCALE GENOMIC DNA]</scope>
    <source>
        <strain evidence="2 3">62-1032</strain>
    </source>
</reference>
<feature type="compositionally biased region" description="Basic and acidic residues" evidence="1">
    <location>
        <begin position="1"/>
        <end position="20"/>
    </location>
</feature>
<protein>
    <submittedName>
        <fullName evidence="2">Uncharacterized protein</fullName>
    </submittedName>
</protein>
<proteinExistence type="predicted"/>
<evidence type="ECO:0000256" key="1">
    <source>
        <dbReference type="SAM" id="MobiDB-lite"/>
    </source>
</evidence>
<evidence type="ECO:0000313" key="3">
    <source>
        <dbReference type="Proteomes" id="UP000193467"/>
    </source>
</evidence>
<name>A0A1Y2FAB1_9BASI</name>
<sequence length="206" mass="22988">MLIDSERVGGEMGKRGMVREENDEQQGEQQYQQQDTSKTITPPYSTTVTSSLVRTTLLRLARLPPLSKPSPSRKLLLLLRVTKISLLSTRGGAGSSGLRRGFEQHFEDVSPAAAVAEEELDSESSPFFPSPFPDNTPFLPLASTSPETLFRERSRSPPPRPRAPTPPLRTRNPHRGSPYPCYPYIDSLPRSRNTSGRFWPTLILVD</sequence>
<feature type="compositionally biased region" description="Pro residues" evidence="1">
    <location>
        <begin position="156"/>
        <end position="167"/>
    </location>
</feature>
<feature type="region of interest" description="Disordered" evidence="1">
    <location>
        <begin position="136"/>
        <end position="178"/>
    </location>
</feature>
<dbReference type="Proteomes" id="UP000193467">
    <property type="component" value="Unassembled WGS sequence"/>
</dbReference>
<dbReference type="AlphaFoldDB" id="A0A1Y2FAB1"/>
<gene>
    <name evidence="2" type="ORF">BCR35DRAFT_92969</name>
</gene>
<feature type="region of interest" description="Disordered" evidence="1">
    <location>
        <begin position="1"/>
        <end position="46"/>
    </location>
</feature>